<dbReference type="Proteomes" id="UP000240258">
    <property type="component" value="Chromosome"/>
</dbReference>
<keyword evidence="3" id="KW-1185">Reference proteome</keyword>
<evidence type="ECO:0000256" key="1">
    <source>
        <dbReference type="SAM" id="MobiDB-lite"/>
    </source>
</evidence>
<dbReference type="GeneID" id="62761918"/>
<dbReference type="Pfam" id="PF13730">
    <property type="entry name" value="HTH_36"/>
    <property type="match status" value="1"/>
</dbReference>
<evidence type="ECO:0000313" key="3">
    <source>
        <dbReference type="Proteomes" id="UP000240258"/>
    </source>
</evidence>
<proteinExistence type="predicted"/>
<evidence type="ECO:0000313" key="2">
    <source>
        <dbReference type="EMBL" id="AVQ17637.1"/>
    </source>
</evidence>
<feature type="region of interest" description="Disordered" evidence="1">
    <location>
        <begin position="307"/>
        <end position="331"/>
    </location>
</feature>
<name>A0ABM6TU44_FUSMR</name>
<organism evidence="2 3">
    <name type="scientific">Fusobacterium mortiferum ATCC 9817</name>
    <dbReference type="NCBI Taxonomy" id="469616"/>
    <lineage>
        <taxon>Bacteria</taxon>
        <taxon>Fusobacteriati</taxon>
        <taxon>Fusobacteriota</taxon>
        <taxon>Fusobacteriia</taxon>
        <taxon>Fusobacteriales</taxon>
        <taxon>Fusobacteriaceae</taxon>
        <taxon>Fusobacterium</taxon>
    </lineage>
</organism>
<sequence>MEKPNYFAIMPASVRYDKNLKPMEKIIYSEITALVNSKGYCYATNSYFANLYEVHKKTVAHWISNLTNLGYLKVEMILKKGGKEVEERRIYILERRDKVEGVDDKNIDRDLVEREEKKREEKEFFEVENGKEKNKEKVKILEEEIVEKKTEEEILEGGNKNIPRYEIVPKGMKKWGGWEQNDNHPHHEKVTGNNTSRIIKENNYYIYTYRGEENLPVVREILKKYSELGLPPYEYPPEKNLVMKAYGELGAKGVFKALEIMSKSNFVMEKMCVDTILKVENLKKALNGNFKADVEEKSVELVGKKRESIKKSGDEKKFEESEEGKQWKEEQKRKISELLEKDVEEEDTPELFSVEELFGKR</sequence>
<accession>A0ABM6TU44</accession>
<reference evidence="3" key="1">
    <citation type="journal article" date="2018" name="MSphere">
        <title>Fusobacterium Genomics Using MinION and Illumina Sequencing Enables Genome Completion and Correction.</title>
        <authorList>
            <person name="Todd S.M."/>
            <person name="Settlage R.E."/>
            <person name="Lahmers K.K."/>
            <person name="Slade D.J."/>
        </authorList>
    </citation>
    <scope>NUCLEOTIDE SEQUENCE [LARGE SCALE GENOMIC DNA]</scope>
    <source>
        <strain evidence="3">ATCC 9817</strain>
    </source>
</reference>
<gene>
    <name evidence="2" type="ORF">C4N19_00220</name>
</gene>
<dbReference type="RefSeq" id="WP_005886352.1">
    <property type="nucleotide sequence ID" value="NZ_CP028102.1"/>
</dbReference>
<dbReference type="EMBL" id="CP028102">
    <property type="protein sequence ID" value="AVQ17637.1"/>
    <property type="molecule type" value="Genomic_DNA"/>
</dbReference>
<protein>
    <submittedName>
        <fullName evidence="2">Helix-turn-helix domain-containing protein</fullName>
    </submittedName>
</protein>